<reference evidence="3" key="1">
    <citation type="journal article" date="2015" name="Nature">
        <title>Complex archaea that bridge the gap between prokaryotes and eukaryotes.</title>
        <authorList>
            <person name="Spang A."/>
            <person name="Saw J.H."/>
            <person name="Jorgensen S.L."/>
            <person name="Zaremba-Niedzwiedzka K."/>
            <person name="Martijn J."/>
            <person name="Lind A.E."/>
            <person name="van Eijk R."/>
            <person name="Schleper C."/>
            <person name="Guy L."/>
            <person name="Ettema T.J."/>
        </authorList>
    </citation>
    <scope>NUCLEOTIDE SEQUENCE</scope>
</reference>
<comment type="caution">
    <text evidence="3">The sequence shown here is derived from an EMBL/GenBank/DDBJ whole genome shotgun (WGS) entry which is preliminary data.</text>
</comment>
<dbReference type="Pfam" id="PF17288">
    <property type="entry name" value="Terminase_3C"/>
    <property type="match status" value="1"/>
</dbReference>
<dbReference type="AlphaFoldDB" id="A0A0F9KU79"/>
<dbReference type="InterPro" id="IPR035412">
    <property type="entry name" value="Terminase_L_N"/>
</dbReference>
<dbReference type="Gene3D" id="3.30.420.280">
    <property type="match status" value="1"/>
</dbReference>
<name>A0A0F9KU79_9ZZZZ</name>
<accession>A0A0F9KU79</accession>
<evidence type="ECO:0000259" key="2">
    <source>
        <dbReference type="Pfam" id="PF17288"/>
    </source>
</evidence>
<feature type="domain" description="Phage terminase large subunit C-terminal" evidence="2">
    <location>
        <begin position="233"/>
        <end position="369"/>
    </location>
</feature>
<dbReference type="InterPro" id="IPR035413">
    <property type="entry name" value="Terminase_L_C"/>
</dbReference>
<dbReference type="EMBL" id="LAZR01008505">
    <property type="protein sequence ID" value="KKM78341.1"/>
    <property type="molecule type" value="Genomic_DNA"/>
</dbReference>
<evidence type="ECO:0000313" key="3">
    <source>
        <dbReference type="EMBL" id="KKM78341.1"/>
    </source>
</evidence>
<proteinExistence type="predicted"/>
<dbReference type="PANTHER" id="PTHR39184:SF1">
    <property type="entry name" value="PBSX PHAGE TERMINASE LARGE SUBUNIT"/>
    <property type="match status" value="1"/>
</dbReference>
<dbReference type="PANTHER" id="PTHR39184">
    <property type="match status" value="1"/>
</dbReference>
<dbReference type="InterPro" id="IPR052380">
    <property type="entry name" value="Viral_DNA_packaging_terminase"/>
</dbReference>
<dbReference type="InterPro" id="IPR027417">
    <property type="entry name" value="P-loop_NTPase"/>
</dbReference>
<sequence>MEYYKTTATKKIAGLTKKVRAVQGGTSASKTVSILIYLIALSQSDKERKLTSIVSESTPHLKRGAMRDFKNIMKDHGYWKDSRWNATDSIYKFETGSEIEFFSADQADKLRGGRRDRGFMNEANNLTLDSFDQFEVRTRDFVYLDWNPTIEFWYYDKVEAVRTDTERIILTYKDNEALDKATVNSIEQRKNRKGWFQVYGLGQLGEVEGKIYTDWRIIDSIPHEAKLVRRGLDFGYSNDPTSLVDIYYYNGGYILDELLYRKGLSNKQIADVILNTEEDVLVIADSAEPKSIDDIKGYGVTILGCEKGKDSVVNGIEKVQDQKISITQRSIDSIKEYRNYIWMTDKDGKILNTPEDIWNHSMDAIRYGIVSLVNPPKKSVSVYKPNVGFRQRLVTNRRV</sequence>
<gene>
    <name evidence="3" type="ORF">LCGC14_1361000</name>
</gene>
<evidence type="ECO:0000259" key="1">
    <source>
        <dbReference type="Pfam" id="PF04466"/>
    </source>
</evidence>
<dbReference type="Pfam" id="PF04466">
    <property type="entry name" value="Terminase_3"/>
    <property type="match status" value="1"/>
</dbReference>
<feature type="domain" description="Phage terminase large subunit N-terminal" evidence="1">
    <location>
        <begin position="18"/>
        <end position="192"/>
    </location>
</feature>
<organism evidence="3">
    <name type="scientific">marine sediment metagenome</name>
    <dbReference type="NCBI Taxonomy" id="412755"/>
    <lineage>
        <taxon>unclassified sequences</taxon>
        <taxon>metagenomes</taxon>
        <taxon>ecological metagenomes</taxon>
    </lineage>
</organism>
<dbReference type="Gene3D" id="3.40.50.300">
    <property type="entry name" value="P-loop containing nucleotide triphosphate hydrolases"/>
    <property type="match status" value="1"/>
</dbReference>
<protein>
    <submittedName>
        <fullName evidence="3">Uncharacterized protein</fullName>
    </submittedName>
</protein>